<evidence type="ECO:0000256" key="3">
    <source>
        <dbReference type="ARBA" id="ARBA00022630"/>
    </source>
</evidence>
<dbReference type="InterPro" id="IPR000172">
    <property type="entry name" value="GMC_OxRdtase_N"/>
</dbReference>
<accession>A0A7X0U3D9</accession>
<dbReference type="Gene3D" id="3.30.410.40">
    <property type="match status" value="1"/>
</dbReference>
<dbReference type="PANTHER" id="PTHR11552">
    <property type="entry name" value="GLUCOSE-METHANOL-CHOLINE GMC OXIDOREDUCTASE"/>
    <property type="match status" value="1"/>
</dbReference>
<evidence type="ECO:0000259" key="7">
    <source>
        <dbReference type="Pfam" id="PF00732"/>
    </source>
</evidence>
<feature type="binding site" evidence="5">
    <location>
        <position position="240"/>
    </location>
    <ligand>
        <name>FAD</name>
        <dbReference type="ChEBI" id="CHEBI:57692"/>
    </ligand>
</feature>
<comment type="cofactor">
    <cofactor evidence="1 5">
        <name>FAD</name>
        <dbReference type="ChEBI" id="CHEBI:57692"/>
    </cofactor>
</comment>
<dbReference type="Proteomes" id="UP000565579">
    <property type="component" value="Unassembled WGS sequence"/>
</dbReference>
<dbReference type="GO" id="GO:0050660">
    <property type="term" value="F:flavin adenine dinucleotide binding"/>
    <property type="evidence" value="ECO:0007669"/>
    <property type="project" value="InterPro"/>
</dbReference>
<gene>
    <name evidence="9" type="ORF">HD593_008189</name>
</gene>
<proteinExistence type="inferred from homology"/>
<evidence type="ECO:0000313" key="9">
    <source>
        <dbReference type="EMBL" id="MBB6553394.1"/>
    </source>
</evidence>
<comment type="caution">
    <text evidence="9">The sequence shown here is derived from an EMBL/GenBank/DDBJ whole genome shotgun (WGS) entry which is preliminary data.</text>
</comment>
<protein>
    <submittedName>
        <fullName evidence="9">Putative dehydrogenase (TIGR03970 family)</fullName>
    </submittedName>
</protein>
<evidence type="ECO:0000256" key="5">
    <source>
        <dbReference type="PIRSR" id="PIRSR000137-2"/>
    </source>
</evidence>
<dbReference type="Pfam" id="PF05199">
    <property type="entry name" value="GMC_oxred_C"/>
    <property type="match status" value="1"/>
</dbReference>
<evidence type="ECO:0000256" key="2">
    <source>
        <dbReference type="ARBA" id="ARBA00010790"/>
    </source>
</evidence>
<evidence type="ECO:0000256" key="1">
    <source>
        <dbReference type="ARBA" id="ARBA00001974"/>
    </source>
</evidence>
<feature type="region of interest" description="Disordered" evidence="6">
    <location>
        <begin position="1"/>
        <end position="25"/>
    </location>
</feature>
<organism evidence="9 10">
    <name type="scientific">Nonomuraea rubra</name>
    <dbReference type="NCBI Taxonomy" id="46180"/>
    <lineage>
        <taxon>Bacteria</taxon>
        <taxon>Bacillati</taxon>
        <taxon>Actinomycetota</taxon>
        <taxon>Actinomycetes</taxon>
        <taxon>Streptosporangiales</taxon>
        <taxon>Streptosporangiaceae</taxon>
        <taxon>Nonomuraea</taxon>
    </lineage>
</organism>
<feature type="binding site" evidence="5">
    <location>
        <position position="103"/>
    </location>
    <ligand>
        <name>FAD</name>
        <dbReference type="ChEBI" id="CHEBI:57692"/>
    </ligand>
</feature>
<keyword evidence="10" id="KW-1185">Reference proteome</keyword>
<evidence type="ECO:0000256" key="4">
    <source>
        <dbReference type="ARBA" id="ARBA00022827"/>
    </source>
</evidence>
<feature type="domain" description="Glucose-methanol-choline oxidoreductase N-terminal" evidence="7">
    <location>
        <begin position="25"/>
        <end position="319"/>
    </location>
</feature>
<dbReference type="AlphaFoldDB" id="A0A7X0U3D9"/>
<dbReference type="SUPFAM" id="SSF54373">
    <property type="entry name" value="FAD-linked reductases, C-terminal domain"/>
    <property type="match status" value="1"/>
</dbReference>
<dbReference type="EMBL" id="JACHMI010000001">
    <property type="protein sequence ID" value="MBB6553394.1"/>
    <property type="molecule type" value="Genomic_DNA"/>
</dbReference>
<dbReference type="Pfam" id="PF00732">
    <property type="entry name" value="GMC_oxred_N"/>
    <property type="match status" value="1"/>
</dbReference>
<dbReference type="NCBIfam" id="TIGR03970">
    <property type="entry name" value="Rv0697"/>
    <property type="match status" value="1"/>
</dbReference>
<dbReference type="InterPro" id="IPR007867">
    <property type="entry name" value="GMC_OxRtase_C"/>
</dbReference>
<keyword evidence="4 5" id="KW-0274">FAD</keyword>
<dbReference type="RefSeq" id="WP_185107568.1">
    <property type="nucleotide sequence ID" value="NZ_JACHMI010000001.1"/>
</dbReference>
<dbReference type="GO" id="GO:0016614">
    <property type="term" value="F:oxidoreductase activity, acting on CH-OH group of donors"/>
    <property type="evidence" value="ECO:0007669"/>
    <property type="project" value="InterPro"/>
</dbReference>
<feature type="domain" description="Glucose-methanol-choline oxidoreductase C-terminal" evidence="8">
    <location>
        <begin position="388"/>
        <end position="519"/>
    </location>
</feature>
<evidence type="ECO:0000256" key="6">
    <source>
        <dbReference type="SAM" id="MobiDB-lite"/>
    </source>
</evidence>
<dbReference type="PANTHER" id="PTHR11552:SF147">
    <property type="entry name" value="CHOLINE DEHYDROGENASE, MITOCHONDRIAL"/>
    <property type="match status" value="1"/>
</dbReference>
<keyword evidence="3" id="KW-0285">Flavoprotein</keyword>
<dbReference type="Gene3D" id="3.50.50.60">
    <property type="entry name" value="FAD/NAD(P)-binding domain"/>
    <property type="match status" value="1"/>
</dbReference>
<dbReference type="PIRSF" id="PIRSF000137">
    <property type="entry name" value="Alcohol_oxidase"/>
    <property type="match status" value="1"/>
</dbReference>
<evidence type="ECO:0000259" key="8">
    <source>
        <dbReference type="Pfam" id="PF05199"/>
    </source>
</evidence>
<sequence>MSNASGAKEGNGLHGSSREPGSRPDVLIVGAGGAGAVLAARLSADPSRSVLVLEAGPVPAGGFPAGLLDARLVPGARPDLPATNVYPAELTPGRPYLAVRGKVLGGSTTVNGGYFIRAREADFTRWAAASGDARWSYAAALPLLRRLENDLDMGDPDLHGRTGPIKVRRTSLTHPAAHAFAQAARELGHAAEADKNAQGPPGFGPVPVNADGGVRINTGAAYLLGVLARPNLTVHGDCTVRSIVLRRGPGGLRAAGVLAVRDGRAEVIEAGRVVLCAGAFGSAHLLQVSGIGPAGVLAAAGIEVVHELPAIGAAFSDHPQVVVDWTPSRPLPEPEESWLGGALHLSSDGGEPGDLEILQSLVPMAGLVRGETAVPGAPHALLVSVQTPRALGRLCATSPDPDTPPRIRYRYLAEAEDRRRMREAVRAAVAIVGSHAFAELTAGPAEPAGLDDTALDGWVATRLGTSQHTCGTVPMGRSGDPAAAVDGCGAVHGVADLTVADTSILPTAPLRGPANSAVLVGEVIAAALA</sequence>
<dbReference type="SUPFAM" id="SSF51905">
    <property type="entry name" value="FAD/NAD(P)-binding domain"/>
    <property type="match status" value="1"/>
</dbReference>
<dbReference type="InterPro" id="IPR036188">
    <property type="entry name" value="FAD/NAD-bd_sf"/>
</dbReference>
<dbReference type="InterPro" id="IPR023978">
    <property type="entry name" value="GMC_oxidoreductase_bact"/>
</dbReference>
<evidence type="ECO:0000313" key="10">
    <source>
        <dbReference type="Proteomes" id="UP000565579"/>
    </source>
</evidence>
<reference evidence="9 10" key="1">
    <citation type="submission" date="2020-08" db="EMBL/GenBank/DDBJ databases">
        <title>Sequencing the genomes of 1000 actinobacteria strains.</title>
        <authorList>
            <person name="Klenk H.-P."/>
        </authorList>
    </citation>
    <scope>NUCLEOTIDE SEQUENCE [LARGE SCALE GENOMIC DNA]</scope>
    <source>
        <strain evidence="9 10">DSM 43768</strain>
    </source>
</reference>
<dbReference type="InterPro" id="IPR012132">
    <property type="entry name" value="GMC_OxRdtase"/>
</dbReference>
<name>A0A7X0U3D9_9ACTN</name>
<comment type="similarity">
    <text evidence="2">Belongs to the GMC oxidoreductase family.</text>
</comment>